<dbReference type="GO" id="GO:0043565">
    <property type="term" value="F:sequence-specific DNA binding"/>
    <property type="evidence" value="ECO:0007669"/>
    <property type="project" value="InterPro"/>
</dbReference>
<dbReference type="SUPFAM" id="SSF46689">
    <property type="entry name" value="Homeodomain-like"/>
    <property type="match status" value="2"/>
</dbReference>
<dbReference type="PROSITE" id="PS00041">
    <property type="entry name" value="HTH_ARAC_FAMILY_1"/>
    <property type="match status" value="1"/>
</dbReference>
<dbReference type="InterPro" id="IPR020449">
    <property type="entry name" value="Tscrpt_reg_AraC-type_HTH"/>
</dbReference>
<feature type="domain" description="HTH araC/xylS-type" evidence="4">
    <location>
        <begin position="10"/>
        <end position="108"/>
    </location>
</feature>
<dbReference type="STRING" id="589385.SAMN05421504_103289"/>
<evidence type="ECO:0000256" key="2">
    <source>
        <dbReference type="ARBA" id="ARBA00023125"/>
    </source>
</evidence>
<protein>
    <submittedName>
        <fullName evidence="5">AraC-type DNA-binding protein</fullName>
    </submittedName>
</protein>
<evidence type="ECO:0000256" key="1">
    <source>
        <dbReference type="ARBA" id="ARBA00023015"/>
    </source>
</evidence>
<evidence type="ECO:0000313" key="5">
    <source>
        <dbReference type="EMBL" id="SDX62376.1"/>
    </source>
</evidence>
<evidence type="ECO:0000313" key="6">
    <source>
        <dbReference type="Proteomes" id="UP000199515"/>
    </source>
</evidence>
<keyword evidence="3" id="KW-0804">Transcription</keyword>
<dbReference type="PROSITE" id="PS01124">
    <property type="entry name" value="HTH_ARAC_FAMILY_2"/>
    <property type="match status" value="1"/>
</dbReference>
<dbReference type="InterPro" id="IPR009057">
    <property type="entry name" value="Homeodomain-like_sf"/>
</dbReference>
<dbReference type="Pfam" id="PF12833">
    <property type="entry name" value="HTH_18"/>
    <property type="match status" value="1"/>
</dbReference>
<keyword evidence="1" id="KW-0805">Transcription regulation</keyword>
<dbReference type="AlphaFoldDB" id="A0A1H3D7S1"/>
<dbReference type="InterPro" id="IPR018062">
    <property type="entry name" value="HTH_AraC-typ_CS"/>
</dbReference>
<evidence type="ECO:0000259" key="4">
    <source>
        <dbReference type="PROSITE" id="PS01124"/>
    </source>
</evidence>
<reference evidence="5 6" key="1">
    <citation type="submission" date="2016-10" db="EMBL/GenBank/DDBJ databases">
        <authorList>
            <person name="de Groot N.N."/>
        </authorList>
    </citation>
    <scope>NUCLEOTIDE SEQUENCE [LARGE SCALE GENOMIC DNA]</scope>
    <source>
        <strain evidence="5 6">CPCC 202699</strain>
    </source>
</reference>
<dbReference type="PANTHER" id="PTHR46796">
    <property type="entry name" value="HTH-TYPE TRANSCRIPTIONAL ACTIVATOR RHAS-RELATED"/>
    <property type="match status" value="1"/>
</dbReference>
<name>A0A1H3D7S1_9PSEU</name>
<dbReference type="SMART" id="SM00342">
    <property type="entry name" value="HTH_ARAC"/>
    <property type="match status" value="1"/>
</dbReference>
<sequence length="246" mass="26329">MDETVRCAVERAIGTMREHLGEQVTIDDMARSAMFSKFYFSRMFHQATGVSPGRFLAAMRLAEAKRLLLSTSITVADISNRVGYASVGTFSSRFSSRVGVSPTAYRKFGGVVPNGGAPQRTAAGGSVVRGTLTIPAGVPPMAVFVGLFPRRLTEGNPVRCAIVDAPGTFELDGVPDGFWHVVAHCVTEPAWANAPYVGYQGPVQTKAGVETPPADLKLRAKRSFDPPVLLALPALRRHPHPAKIAV</sequence>
<keyword evidence="2 5" id="KW-0238">DNA-binding</keyword>
<dbReference type="Gene3D" id="1.10.10.60">
    <property type="entry name" value="Homeodomain-like"/>
    <property type="match status" value="2"/>
</dbReference>
<proteinExistence type="predicted"/>
<evidence type="ECO:0000256" key="3">
    <source>
        <dbReference type="ARBA" id="ARBA00023163"/>
    </source>
</evidence>
<dbReference type="EMBL" id="FNON01000003">
    <property type="protein sequence ID" value="SDX62376.1"/>
    <property type="molecule type" value="Genomic_DNA"/>
</dbReference>
<dbReference type="InterPro" id="IPR050204">
    <property type="entry name" value="AraC_XylS_family_regulators"/>
</dbReference>
<organism evidence="5 6">
    <name type="scientific">Amycolatopsis xylanica</name>
    <dbReference type="NCBI Taxonomy" id="589385"/>
    <lineage>
        <taxon>Bacteria</taxon>
        <taxon>Bacillati</taxon>
        <taxon>Actinomycetota</taxon>
        <taxon>Actinomycetes</taxon>
        <taxon>Pseudonocardiales</taxon>
        <taxon>Pseudonocardiaceae</taxon>
        <taxon>Amycolatopsis</taxon>
    </lineage>
</organism>
<dbReference type="PRINTS" id="PR00032">
    <property type="entry name" value="HTHARAC"/>
</dbReference>
<keyword evidence="6" id="KW-1185">Reference proteome</keyword>
<dbReference type="RefSeq" id="WP_091290368.1">
    <property type="nucleotide sequence ID" value="NZ_FNON01000003.1"/>
</dbReference>
<dbReference type="Proteomes" id="UP000199515">
    <property type="component" value="Unassembled WGS sequence"/>
</dbReference>
<gene>
    <name evidence="5" type="ORF">SAMN05421504_103289</name>
</gene>
<dbReference type="InterPro" id="IPR018060">
    <property type="entry name" value="HTH_AraC"/>
</dbReference>
<accession>A0A1H3D7S1</accession>
<dbReference type="OrthoDB" id="9816011at2"/>
<dbReference type="GO" id="GO:0003700">
    <property type="term" value="F:DNA-binding transcription factor activity"/>
    <property type="evidence" value="ECO:0007669"/>
    <property type="project" value="InterPro"/>
</dbReference>